<accession>A0A5A5T956</accession>
<dbReference type="CDD" id="cd04179">
    <property type="entry name" value="DPM_DPG-synthase_like"/>
    <property type="match status" value="1"/>
</dbReference>
<proteinExistence type="predicted"/>
<comment type="caution">
    <text evidence="2">The sequence shown here is derived from an EMBL/GenBank/DDBJ whole genome shotgun (WGS) entry which is preliminary data.</text>
</comment>
<dbReference type="AlphaFoldDB" id="A0A5A5T956"/>
<dbReference type="SUPFAM" id="SSF53448">
    <property type="entry name" value="Nucleotide-diphospho-sugar transferases"/>
    <property type="match status" value="1"/>
</dbReference>
<gene>
    <name evidence="2" type="ORF">KDI_15850</name>
</gene>
<feature type="domain" description="Glycosyltransferase 2-like" evidence="1">
    <location>
        <begin position="11"/>
        <end position="154"/>
    </location>
</feature>
<dbReference type="InterPro" id="IPR050256">
    <property type="entry name" value="Glycosyltransferase_2"/>
</dbReference>
<dbReference type="PANTHER" id="PTHR48090:SF7">
    <property type="entry name" value="RFBJ PROTEIN"/>
    <property type="match status" value="1"/>
</dbReference>
<dbReference type="Pfam" id="PF00535">
    <property type="entry name" value="Glycos_transf_2"/>
    <property type="match status" value="1"/>
</dbReference>
<dbReference type="Proteomes" id="UP000322530">
    <property type="component" value="Unassembled WGS sequence"/>
</dbReference>
<keyword evidence="3" id="KW-1185">Reference proteome</keyword>
<dbReference type="PANTHER" id="PTHR48090">
    <property type="entry name" value="UNDECAPRENYL-PHOSPHATE 4-DEOXY-4-FORMAMIDO-L-ARABINOSE TRANSFERASE-RELATED"/>
    <property type="match status" value="1"/>
</dbReference>
<sequence>MYADQAKPTISIVIPTRNEAQNLSYLLPQIPADIEEIILVDGHSTDDTIAVAQKLRSDIRIIQQTGIGKGDAMRAGFVACTQDIIVMLDADGSADPAEIPFFVDALKRGGDFAKGSRYLKGGGSSDITPLRQAGNWALCVLTNLLFREKFTDLCYGYNVFWRRCLDLVTLDAMGFDIEAQLCLRMLKAGVRMVEVSSMEHSRVFGESNLNTFKDGWLVLKVIVFEWMHQSVPQLAPKQQQSATISMHTSEELSL</sequence>
<dbReference type="Gene3D" id="3.90.550.10">
    <property type="entry name" value="Spore Coat Polysaccharide Biosynthesis Protein SpsA, Chain A"/>
    <property type="match status" value="1"/>
</dbReference>
<dbReference type="InterPro" id="IPR029044">
    <property type="entry name" value="Nucleotide-diphossugar_trans"/>
</dbReference>
<evidence type="ECO:0000313" key="2">
    <source>
        <dbReference type="EMBL" id="GCF08021.1"/>
    </source>
</evidence>
<evidence type="ECO:0000259" key="1">
    <source>
        <dbReference type="Pfam" id="PF00535"/>
    </source>
</evidence>
<dbReference type="OrthoDB" id="9802649at2"/>
<organism evidence="2 3">
    <name type="scientific">Dictyobacter arantiisoli</name>
    <dbReference type="NCBI Taxonomy" id="2014874"/>
    <lineage>
        <taxon>Bacteria</taxon>
        <taxon>Bacillati</taxon>
        <taxon>Chloroflexota</taxon>
        <taxon>Ktedonobacteria</taxon>
        <taxon>Ktedonobacterales</taxon>
        <taxon>Dictyobacteraceae</taxon>
        <taxon>Dictyobacter</taxon>
    </lineage>
</organism>
<protein>
    <recommendedName>
        <fullName evidence="1">Glycosyltransferase 2-like domain-containing protein</fullName>
    </recommendedName>
</protein>
<dbReference type="EMBL" id="BIXY01000017">
    <property type="protein sequence ID" value="GCF08021.1"/>
    <property type="molecule type" value="Genomic_DNA"/>
</dbReference>
<reference evidence="2 3" key="1">
    <citation type="submission" date="2019-01" db="EMBL/GenBank/DDBJ databases">
        <title>Draft genome sequence of Dictyobacter sp. Uno17.</title>
        <authorList>
            <person name="Wang C.M."/>
            <person name="Zheng Y."/>
            <person name="Sakai Y."/>
            <person name="Abe K."/>
            <person name="Yokota A."/>
            <person name="Yabe S."/>
        </authorList>
    </citation>
    <scope>NUCLEOTIDE SEQUENCE [LARGE SCALE GENOMIC DNA]</scope>
    <source>
        <strain evidence="2 3">Uno17</strain>
    </source>
</reference>
<name>A0A5A5T956_9CHLR</name>
<dbReference type="RefSeq" id="WP_149401024.1">
    <property type="nucleotide sequence ID" value="NZ_BIXY01000017.1"/>
</dbReference>
<evidence type="ECO:0000313" key="3">
    <source>
        <dbReference type="Proteomes" id="UP000322530"/>
    </source>
</evidence>
<dbReference type="InterPro" id="IPR001173">
    <property type="entry name" value="Glyco_trans_2-like"/>
</dbReference>